<gene>
    <name evidence="2" type="ORF">VTL71DRAFT_6700</name>
</gene>
<evidence type="ECO:0000313" key="2">
    <source>
        <dbReference type="EMBL" id="KAL2062434.1"/>
    </source>
</evidence>
<proteinExistence type="predicted"/>
<keyword evidence="3" id="KW-1185">Reference proteome</keyword>
<feature type="region of interest" description="Disordered" evidence="1">
    <location>
        <begin position="21"/>
        <end position="82"/>
    </location>
</feature>
<sequence>MLEANEASSLLFPFPFSLNLPQPSTLNLKNRKPLYKKKKRRKVQNSRGCVVLFERLKNPHRPEDTKTNEEKGRTQRNDNKKK</sequence>
<name>A0ABR4BZE2_9HELO</name>
<evidence type="ECO:0000256" key="1">
    <source>
        <dbReference type="SAM" id="MobiDB-lite"/>
    </source>
</evidence>
<comment type="caution">
    <text evidence="2">The sequence shown here is derived from an EMBL/GenBank/DDBJ whole genome shotgun (WGS) entry which is preliminary data.</text>
</comment>
<feature type="compositionally biased region" description="Basic and acidic residues" evidence="1">
    <location>
        <begin position="54"/>
        <end position="82"/>
    </location>
</feature>
<protein>
    <submittedName>
        <fullName evidence="2">Uncharacterized protein</fullName>
    </submittedName>
</protein>
<dbReference type="Proteomes" id="UP001595075">
    <property type="component" value="Unassembled WGS sequence"/>
</dbReference>
<feature type="compositionally biased region" description="Basic residues" evidence="1">
    <location>
        <begin position="29"/>
        <end position="44"/>
    </location>
</feature>
<evidence type="ECO:0000313" key="3">
    <source>
        <dbReference type="Proteomes" id="UP001595075"/>
    </source>
</evidence>
<organism evidence="2 3">
    <name type="scientific">Oculimacula yallundae</name>
    <dbReference type="NCBI Taxonomy" id="86028"/>
    <lineage>
        <taxon>Eukaryota</taxon>
        <taxon>Fungi</taxon>
        <taxon>Dikarya</taxon>
        <taxon>Ascomycota</taxon>
        <taxon>Pezizomycotina</taxon>
        <taxon>Leotiomycetes</taxon>
        <taxon>Helotiales</taxon>
        <taxon>Ploettnerulaceae</taxon>
        <taxon>Oculimacula</taxon>
    </lineage>
</organism>
<dbReference type="EMBL" id="JAZHXI010000017">
    <property type="protein sequence ID" value="KAL2062434.1"/>
    <property type="molecule type" value="Genomic_DNA"/>
</dbReference>
<accession>A0ABR4BZE2</accession>
<reference evidence="2 3" key="1">
    <citation type="journal article" date="2024" name="Commun. Biol.">
        <title>Comparative genomic analysis of thermophilic fungi reveals convergent evolutionary adaptations and gene losses.</title>
        <authorList>
            <person name="Steindorff A.S."/>
            <person name="Aguilar-Pontes M.V."/>
            <person name="Robinson A.J."/>
            <person name="Andreopoulos B."/>
            <person name="LaButti K."/>
            <person name="Kuo A."/>
            <person name="Mondo S."/>
            <person name="Riley R."/>
            <person name="Otillar R."/>
            <person name="Haridas S."/>
            <person name="Lipzen A."/>
            <person name="Grimwood J."/>
            <person name="Schmutz J."/>
            <person name="Clum A."/>
            <person name="Reid I.D."/>
            <person name="Moisan M.C."/>
            <person name="Butler G."/>
            <person name="Nguyen T.T.M."/>
            <person name="Dewar K."/>
            <person name="Conant G."/>
            <person name="Drula E."/>
            <person name="Henrissat B."/>
            <person name="Hansel C."/>
            <person name="Singer S."/>
            <person name="Hutchinson M.I."/>
            <person name="de Vries R.P."/>
            <person name="Natvig D.O."/>
            <person name="Powell A.J."/>
            <person name="Tsang A."/>
            <person name="Grigoriev I.V."/>
        </authorList>
    </citation>
    <scope>NUCLEOTIDE SEQUENCE [LARGE SCALE GENOMIC DNA]</scope>
    <source>
        <strain evidence="2 3">CBS 494.80</strain>
    </source>
</reference>